<dbReference type="SUPFAM" id="SSF50475">
    <property type="entry name" value="FMN-binding split barrel"/>
    <property type="match status" value="1"/>
</dbReference>
<evidence type="ECO:0000313" key="3">
    <source>
        <dbReference type="EMBL" id="PJA46467.1"/>
    </source>
</evidence>
<dbReference type="PANTHER" id="PTHR35176">
    <property type="entry name" value="HEME OXYGENASE HI_0854-RELATED"/>
    <property type="match status" value="1"/>
</dbReference>
<reference evidence="4" key="1">
    <citation type="submission" date="2017-09" db="EMBL/GenBank/DDBJ databases">
        <title>Depth-based differentiation of microbial function through sediment-hosted aquifers and enrichment of novel symbionts in the deep terrestrial subsurface.</title>
        <authorList>
            <person name="Probst A.J."/>
            <person name="Ladd B."/>
            <person name="Jarett J.K."/>
            <person name="Geller-Mcgrath D.E."/>
            <person name="Sieber C.M.K."/>
            <person name="Emerson J.B."/>
            <person name="Anantharaman K."/>
            <person name="Thomas B.C."/>
            <person name="Malmstrom R."/>
            <person name="Stieglmeier M."/>
            <person name="Klingl A."/>
            <person name="Woyke T."/>
            <person name="Ryan C.M."/>
            <person name="Banfield J.F."/>
        </authorList>
    </citation>
    <scope>NUCLEOTIDE SEQUENCE [LARGE SCALE GENOMIC DNA]</scope>
</reference>
<dbReference type="PANTHER" id="PTHR35176:SF6">
    <property type="entry name" value="HEME OXYGENASE HI_0854-RELATED"/>
    <property type="match status" value="1"/>
</dbReference>
<evidence type="ECO:0000259" key="2">
    <source>
        <dbReference type="Pfam" id="PF01243"/>
    </source>
</evidence>
<evidence type="ECO:0000313" key="4">
    <source>
        <dbReference type="Proteomes" id="UP000231263"/>
    </source>
</evidence>
<dbReference type="Proteomes" id="UP000231263">
    <property type="component" value="Unassembled WGS sequence"/>
</dbReference>
<dbReference type="GO" id="GO:0016627">
    <property type="term" value="F:oxidoreductase activity, acting on the CH-CH group of donors"/>
    <property type="evidence" value="ECO:0007669"/>
    <property type="project" value="TreeGrafter"/>
</dbReference>
<gene>
    <name evidence="3" type="ORF">CO173_01740</name>
</gene>
<dbReference type="GO" id="GO:0070967">
    <property type="term" value="F:coenzyme F420 binding"/>
    <property type="evidence" value="ECO:0007669"/>
    <property type="project" value="TreeGrafter"/>
</dbReference>
<accession>A0A2M7XF06</accession>
<name>A0A2M7XF06_9BACT</name>
<comment type="caution">
    <text evidence="3">The sequence shown here is derived from an EMBL/GenBank/DDBJ whole genome shotgun (WGS) entry which is preliminary data.</text>
</comment>
<feature type="domain" description="Pyridoxamine 5'-phosphate oxidase N-terminal" evidence="2">
    <location>
        <begin position="6"/>
        <end position="105"/>
    </location>
</feature>
<dbReference type="InterPro" id="IPR012349">
    <property type="entry name" value="Split_barrel_FMN-bd"/>
</dbReference>
<dbReference type="Gene3D" id="2.30.110.10">
    <property type="entry name" value="Electron Transport, Fmn-binding Protein, Chain A"/>
    <property type="match status" value="1"/>
</dbReference>
<keyword evidence="1" id="KW-0560">Oxidoreductase</keyword>
<dbReference type="Pfam" id="PF01243">
    <property type="entry name" value="PNPOx_N"/>
    <property type="match status" value="1"/>
</dbReference>
<dbReference type="EMBL" id="PFWT01000009">
    <property type="protein sequence ID" value="PJA46467.1"/>
    <property type="molecule type" value="Genomic_DNA"/>
</dbReference>
<dbReference type="InterPro" id="IPR052019">
    <property type="entry name" value="F420H2_bilvrd_red/Heme_oxyg"/>
</dbReference>
<evidence type="ECO:0000256" key="1">
    <source>
        <dbReference type="ARBA" id="ARBA00023002"/>
    </source>
</evidence>
<dbReference type="InterPro" id="IPR011576">
    <property type="entry name" value="Pyridox_Oxase_N"/>
</dbReference>
<proteinExistence type="predicted"/>
<sequence>MKKVTKKQVREFLKSHYIMQIATVSRKKIPRVSVLLYAIDNDFNFYCATHSDSLKAKNMAVNKNVSLVVWENNNLSVQVDGKVEPIKDQKERLKIVDRLARAATADKDFWPPVLRISGDEYAVYKIVPSTIFALEIKSHSIRETVSPFTQIK</sequence>
<dbReference type="AlphaFoldDB" id="A0A2M7XF06"/>
<organism evidence="3 4">
    <name type="scientific">Candidatus Uhrbacteria bacterium CG_4_9_14_3_um_filter_41_35</name>
    <dbReference type="NCBI Taxonomy" id="1975034"/>
    <lineage>
        <taxon>Bacteria</taxon>
        <taxon>Candidatus Uhriibacteriota</taxon>
    </lineage>
</organism>
<dbReference type="GO" id="GO:0005829">
    <property type="term" value="C:cytosol"/>
    <property type="evidence" value="ECO:0007669"/>
    <property type="project" value="TreeGrafter"/>
</dbReference>
<protein>
    <recommendedName>
        <fullName evidence="2">Pyridoxamine 5'-phosphate oxidase N-terminal domain-containing protein</fullName>
    </recommendedName>
</protein>